<reference evidence="3 4" key="1">
    <citation type="submission" date="2020-08" db="EMBL/GenBank/DDBJ databases">
        <title>The Agave Microbiome: Exploring the role of microbial communities in plant adaptations to desert environments.</title>
        <authorList>
            <person name="Partida-Martinez L.P."/>
        </authorList>
    </citation>
    <scope>NUCLEOTIDE SEQUENCE [LARGE SCALE GENOMIC DNA]</scope>
    <source>
        <strain evidence="3 4">AS2.23</strain>
    </source>
</reference>
<evidence type="ECO:0000259" key="2">
    <source>
        <dbReference type="Pfam" id="PF07811"/>
    </source>
</evidence>
<dbReference type="AlphaFoldDB" id="A0A7W4XY80"/>
<reference evidence="3 4" key="2">
    <citation type="submission" date="2020-08" db="EMBL/GenBank/DDBJ databases">
        <authorList>
            <person name="Partida-Martinez L."/>
            <person name="Huntemann M."/>
            <person name="Clum A."/>
            <person name="Wang J."/>
            <person name="Palaniappan K."/>
            <person name="Ritter S."/>
            <person name="Chen I.-M."/>
            <person name="Stamatis D."/>
            <person name="Reddy T."/>
            <person name="O'Malley R."/>
            <person name="Daum C."/>
            <person name="Shapiro N."/>
            <person name="Ivanova N."/>
            <person name="Kyrpides N."/>
            <person name="Woyke T."/>
        </authorList>
    </citation>
    <scope>NUCLEOTIDE SEQUENCE [LARGE SCALE GENOMIC DNA]</scope>
    <source>
        <strain evidence="3 4">AS2.23</strain>
    </source>
</reference>
<keyword evidence="1" id="KW-0472">Membrane</keyword>
<dbReference type="EMBL" id="JACHVY010000004">
    <property type="protein sequence ID" value="MBB2902733.1"/>
    <property type="molecule type" value="Genomic_DNA"/>
</dbReference>
<evidence type="ECO:0000256" key="1">
    <source>
        <dbReference type="SAM" id="Phobius"/>
    </source>
</evidence>
<comment type="caution">
    <text evidence="3">The sequence shown here is derived from an EMBL/GenBank/DDBJ whole genome shotgun (WGS) entry which is preliminary data.</text>
</comment>
<gene>
    <name evidence="3" type="ORF">FHR75_003569</name>
</gene>
<keyword evidence="1" id="KW-0812">Transmembrane</keyword>
<evidence type="ECO:0000313" key="3">
    <source>
        <dbReference type="EMBL" id="MBB2902733.1"/>
    </source>
</evidence>
<feature type="domain" description="TadE-like" evidence="2">
    <location>
        <begin position="13"/>
        <end position="55"/>
    </location>
</feature>
<dbReference type="Proteomes" id="UP000533269">
    <property type="component" value="Unassembled WGS sequence"/>
</dbReference>
<sequence length="140" mass="14408">MKRPHDRPVPDAGSVALEFTLVAPALLMLVALLLAYARVTQVSATLDSGVRDAARAATTARDPLAAQERARVVVRDAVGAGNCADSLVVEPIPEFAPGRAVTVTATCTYSVGDLGLPGLPGSLSVTSSFASPLDPNRELS</sequence>
<dbReference type="RefSeq" id="WP_183392470.1">
    <property type="nucleotide sequence ID" value="NZ_JACHVY010000004.1"/>
</dbReference>
<proteinExistence type="predicted"/>
<evidence type="ECO:0000313" key="4">
    <source>
        <dbReference type="Proteomes" id="UP000533269"/>
    </source>
</evidence>
<accession>A0A7W4XY80</accession>
<keyword evidence="1" id="KW-1133">Transmembrane helix</keyword>
<dbReference type="InterPro" id="IPR012495">
    <property type="entry name" value="TadE-like_dom"/>
</dbReference>
<organism evidence="3 4">
    <name type="scientific">Kineococcus radiotolerans</name>
    <dbReference type="NCBI Taxonomy" id="131568"/>
    <lineage>
        <taxon>Bacteria</taxon>
        <taxon>Bacillati</taxon>
        <taxon>Actinomycetota</taxon>
        <taxon>Actinomycetes</taxon>
        <taxon>Kineosporiales</taxon>
        <taxon>Kineosporiaceae</taxon>
        <taxon>Kineococcus</taxon>
    </lineage>
</organism>
<feature type="transmembrane region" description="Helical" evidence="1">
    <location>
        <begin position="12"/>
        <end position="37"/>
    </location>
</feature>
<name>A0A7W4XY80_KINRA</name>
<protein>
    <submittedName>
        <fullName evidence="3">Flp pilus assembly protein TadG</fullName>
    </submittedName>
</protein>
<dbReference type="Pfam" id="PF07811">
    <property type="entry name" value="TadE"/>
    <property type="match status" value="1"/>
</dbReference>